<dbReference type="EMBL" id="JEOB01000001">
    <property type="protein sequence ID" value="EXM40727.1"/>
    <property type="molecule type" value="Genomic_DNA"/>
</dbReference>
<evidence type="ECO:0000256" key="1">
    <source>
        <dbReference type="ARBA" id="ARBA00006845"/>
    </source>
</evidence>
<keyword evidence="5" id="KW-1185">Reference proteome</keyword>
<proteinExistence type="inferred from homology"/>
<dbReference type="SUPFAM" id="SSF52038">
    <property type="entry name" value="Barstar-related"/>
    <property type="match status" value="1"/>
</dbReference>
<evidence type="ECO:0000313" key="3">
    <source>
        <dbReference type="EMBL" id="EXM38199.1"/>
    </source>
</evidence>
<organism evidence="3 5">
    <name type="scientific">Ruminococcus albus SY3</name>
    <dbReference type="NCBI Taxonomy" id="1341156"/>
    <lineage>
        <taxon>Bacteria</taxon>
        <taxon>Bacillati</taxon>
        <taxon>Bacillota</taxon>
        <taxon>Clostridia</taxon>
        <taxon>Eubacteriales</taxon>
        <taxon>Oscillospiraceae</taxon>
        <taxon>Ruminococcus</taxon>
    </lineage>
</organism>
<dbReference type="RefSeq" id="WP_037284980.1">
    <property type="nucleotide sequence ID" value="NZ_JEOB01000001.1"/>
</dbReference>
<dbReference type="AlphaFoldDB" id="A0A011UC58"/>
<evidence type="ECO:0000313" key="4">
    <source>
        <dbReference type="EMBL" id="EXM40727.1"/>
    </source>
</evidence>
<dbReference type="InterPro" id="IPR035905">
    <property type="entry name" value="Barstar-like_sf"/>
</dbReference>
<dbReference type="Proteomes" id="UP000021369">
    <property type="component" value="Unassembled WGS sequence"/>
</dbReference>
<evidence type="ECO:0000259" key="2">
    <source>
        <dbReference type="Pfam" id="PF01337"/>
    </source>
</evidence>
<protein>
    <recommendedName>
        <fullName evidence="2">Barstar (barnase inhibitor) domain-containing protein</fullName>
    </recommendedName>
</protein>
<accession>A0A011UC58</accession>
<comment type="caution">
    <text evidence="3">The sequence shown here is derived from an EMBL/GenBank/DDBJ whole genome shotgun (WGS) entry which is preliminary data.</text>
</comment>
<gene>
    <name evidence="4" type="ORF">RASY3_03045</name>
    <name evidence="3" type="ORF">RASY3_18310</name>
</gene>
<comment type="similarity">
    <text evidence="1">Belongs to the barstar family.</text>
</comment>
<name>A0A011UC58_RUMAL</name>
<dbReference type="InterPro" id="IPR000468">
    <property type="entry name" value="Barstar"/>
</dbReference>
<feature type="domain" description="Barstar (barnase inhibitor)" evidence="2">
    <location>
        <begin position="2"/>
        <end position="86"/>
    </location>
</feature>
<dbReference type="Gene3D" id="3.30.370.10">
    <property type="entry name" value="Barstar-like"/>
    <property type="match status" value="1"/>
</dbReference>
<dbReference type="Pfam" id="PF01337">
    <property type="entry name" value="Barstar"/>
    <property type="match status" value="1"/>
</dbReference>
<sequence>MMRTYIIDGNKFSNIEGFFDEIDLIMIKGISFKTGHNLNAFRDILYGGFGCHEPGEPFVIKWLNYQKSRKELGDTLMLAIIDNIADHNDTGYDCKLELY</sequence>
<reference evidence="3 5" key="1">
    <citation type="submission" date="2013-06" db="EMBL/GenBank/DDBJ databases">
        <title>Rumen cellulosomics: divergent fiber-degrading strategies revealed by comparative genome-wide analysis of six Ruminococcal strains.</title>
        <authorList>
            <person name="Dassa B."/>
            <person name="Borovok I."/>
            <person name="Lamed R."/>
            <person name="Flint H."/>
            <person name="Yeoman C.J."/>
            <person name="White B."/>
            <person name="Bayer E.A."/>
        </authorList>
    </citation>
    <scope>NUCLEOTIDE SEQUENCE [LARGE SCALE GENOMIC DNA]</scope>
    <source>
        <strain evidence="3 5">SY3</strain>
    </source>
</reference>
<evidence type="ECO:0000313" key="5">
    <source>
        <dbReference type="Proteomes" id="UP000021369"/>
    </source>
</evidence>
<dbReference type="EMBL" id="JEOB01000004">
    <property type="protein sequence ID" value="EXM38199.1"/>
    <property type="molecule type" value="Genomic_DNA"/>
</dbReference>